<accession>I3IHK2</accession>
<dbReference type="STRING" id="247490.KSU1_B0340"/>
<keyword evidence="2" id="KW-1185">Reference proteome</keyword>
<dbReference type="eggNOG" id="COG0610">
    <property type="taxonomic scope" value="Bacteria"/>
</dbReference>
<proteinExistence type="predicted"/>
<sequence length="70" mass="8094">MDGFAKVGTITSDYAHFMEWKTADGETIVDARVEPELEPMIKRLLNKKTLLDVIRHFIVFEEAREKTLKA</sequence>
<evidence type="ECO:0000313" key="2">
    <source>
        <dbReference type="Proteomes" id="UP000002985"/>
    </source>
</evidence>
<dbReference type="AlphaFoldDB" id="I3IHK2"/>
<comment type="caution">
    <text evidence="1">The sequence shown here is derived from an EMBL/GenBank/DDBJ whole genome shotgun (WGS) entry which is preliminary data.</text>
</comment>
<dbReference type="Proteomes" id="UP000002985">
    <property type="component" value="Unassembled WGS sequence"/>
</dbReference>
<gene>
    <name evidence="1" type="ORF">KSU1_B0340</name>
</gene>
<protein>
    <submittedName>
        <fullName evidence="1">Truncated deoxyribonuclease</fullName>
    </submittedName>
</protein>
<evidence type="ECO:0000313" key="1">
    <source>
        <dbReference type="EMBL" id="GAB61197.1"/>
    </source>
</evidence>
<dbReference type="Gene3D" id="3.90.1570.50">
    <property type="match status" value="1"/>
</dbReference>
<dbReference type="EMBL" id="BAFH01000002">
    <property type="protein sequence ID" value="GAB61197.1"/>
    <property type="molecule type" value="Genomic_DNA"/>
</dbReference>
<name>I3IHK2_9BACT</name>
<reference evidence="1 2" key="1">
    <citation type="journal article" date="2012" name="FEBS Lett.">
        <title>Anammox organism KSU-1 expresses a NirK-type copper-containing nitrite reductase instead of a NirS-type with cytochrome cd1.</title>
        <authorList>
            <person name="Hira D."/>
            <person name="Toh H."/>
            <person name="Migita C.T."/>
            <person name="Okubo H."/>
            <person name="Nishiyama T."/>
            <person name="Hattori M."/>
            <person name="Furukawa K."/>
            <person name="Fujii T."/>
        </authorList>
    </citation>
    <scope>NUCLEOTIDE SEQUENCE [LARGE SCALE GENOMIC DNA]</scope>
</reference>
<organism evidence="1 2">
    <name type="scientific">Candidatus Jettenia caeni</name>
    <dbReference type="NCBI Taxonomy" id="247490"/>
    <lineage>
        <taxon>Bacteria</taxon>
        <taxon>Pseudomonadati</taxon>
        <taxon>Planctomycetota</taxon>
        <taxon>Candidatus Brocadiia</taxon>
        <taxon>Candidatus Brocadiales</taxon>
        <taxon>Candidatus Brocadiaceae</taxon>
        <taxon>Candidatus Jettenia</taxon>
    </lineage>
</organism>